<organism evidence="2">
    <name type="scientific">Anopheles braziliensis</name>
    <dbReference type="NCBI Taxonomy" id="58242"/>
    <lineage>
        <taxon>Eukaryota</taxon>
        <taxon>Metazoa</taxon>
        <taxon>Ecdysozoa</taxon>
        <taxon>Arthropoda</taxon>
        <taxon>Hexapoda</taxon>
        <taxon>Insecta</taxon>
        <taxon>Pterygota</taxon>
        <taxon>Neoptera</taxon>
        <taxon>Endopterygota</taxon>
        <taxon>Diptera</taxon>
        <taxon>Nematocera</taxon>
        <taxon>Culicoidea</taxon>
        <taxon>Culicidae</taxon>
        <taxon>Anophelinae</taxon>
        <taxon>Anopheles</taxon>
    </lineage>
</organism>
<feature type="transmembrane region" description="Helical" evidence="1">
    <location>
        <begin position="6"/>
        <end position="24"/>
    </location>
</feature>
<reference evidence="2" key="1">
    <citation type="submission" date="2018-01" db="EMBL/GenBank/DDBJ databases">
        <title>An insight into the sialome of Amazonian anophelines.</title>
        <authorList>
            <person name="Ribeiro J.M."/>
            <person name="Scarpassa V."/>
            <person name="Calvo E."/>
        </authorList>
    </citation>
    <scope>NUCLEOTIDE SEQUENCE</scope>
    <source>
        <tissue evidence="2">Salivary glands</tissue>
    </source>
</reference>
<keyword evidence="1" id="KW-1133">Transmembrane helix</keyword>
<proteinExistence type="predicted"/>
<feature type="transmembrane region" description="Helical" evidence="1">
    <location>
        <begin position="55"/>
        <end position="72"/>
    </location>
</feature>
<sequence>MLTSFYVAVVYITTIECFECFCLFRHYCSSPFTFIFGSICLDLLFYRFFSSMLNISLPLVLIVFDTHPYLAVS</sequence>
<evidence type="ECO:0000256" key="1">
    <source>
        <dbReference type="SAM" id="Phobius"/>
    </source>
</evidence>
<evidence type="ECO:0000313" key="2">
    <source>
        <dbReference type="EMBL" id="MBW30870.1"/>
    </source>
</evidence>
<accession>A0A2M3ZR01</accession>
<dbReference type="EMBL" id="GGFM01010119">
    <property type="protein sequence ID" value="MBW30870.1"/>
    <property type="molecule type" value="Transcribed_RNA"/>
</dbReference>
<dbReference type="AlphaFoldDB" id="A0A2M3ZR01"/>
<name>A0A2M3ZR01_9DIPT</name>
<keyword evidence="1" id="KW-0812">Transmembrane</keyword>
<keyword evidence="1" id="KW-0472">Membrane</keyword>
<protein>
    <submittedName>
        <fullName evidence="2">Putative secreted peptide</fullName>
    </submittedName>
</protein>